<gene>
    <name evidence="1" type="ORF">KSP40_PGU019172</name>
</gene>
<comment type="caution">
    <text evidence="1">The sequence shown here is derived from an EMBL/GenBank/DDBJ whole genome shotgun (WGS) entry which is preliminary data.</text>
</comment>
<proteinExistence type="predicted"/>
<dbReference type="PANTHER" id="PTHR22928">
    <property type="entry name" value="TELOMERE-ASSOCIATED PROTEIN RIF1"/>
    <property type="match status" value="1"/>
</dbReference>
<name>A0ABR2MJ28_9ASPA</name>
<evidence type="ECO:0000313" key="2">
    <source>
        <dbReference type="Proteomes" id="UP001412067"/>
    </source>
</evidence>
<protein>
    <submittedName>
        <fullName evidence="1">Uncharacterized protein</fullName>
    </submittedName>
</protein>
<organism evidence="1 2">
    <name type="scientific">Platanthera guangdongensis</name>
    <dbReference type="NCBI Taxonomy" id="2320717"/>
    <lineage>
        <taxon>Eukaryota</taxon>
        <taxon>Viridiplantae</taxon>
        <taxon>Streptophyta</taxon>
        <taxon>Embryophyta</taxon>
        <taxon>Tracheophyta</taxon>
        <taxon>Spermatophyta</taxon>
        <taxon>Magnoliopsida</taxon>
        <taxon>Liliopsida</taxon>
        <taxon>Asparagales</taxon>
        <taxon>Orchidaceae</taxon>
        <taxon>Orchidoideae</taxon>
        <taxon>Orchideae</taxon>
        <taxon>Orchidinae</taxon>
        <taxon>Platanthera</taxon>
    </lineage>
</organism>
<reference evidence="1 2" key="1">
    <citation type="journal article" date="2022" name="Nat. Plants">
        <title>Genomes of leafy and leafless Platanthera orchids illuminate the evolution of mycoheterotrophy.</title>
        <authorList>
            <person name="Li M.H."/>
            <person name="Liu K.W."/>
            <person name="Li Z."/>
            <person name="Lu H.C."/>
            <person name="Ye Q.L."/>
            <person name="Zhang D."/>
            <person name="Wang J.Y."/>
            <person name="Li Y.F."/>
            <person name="Zhong Z.M."/>
            <person name="Liu X."/>
            <person name="Yu X."/>
            <person name="Liu D.K."/>
            <person name="Tu X.D."/>
            <person name="Liu B."/>
            <person name="Hao Y."/>
            <person name="Liao X.Y."/>
            <person name="Jiang Y.T."/>
            <person name="Sun W.H."/>
            <person name="Chen J."/>
            <person name="Chen Y.Q."/>
            <person name="Ai Y."/>
            <person name="Zhai J.W."/>
            <person name="Wu S.S."/>
            <person name="Zhou Z."/>
            <person name="Hsiao Y.Y."/>
            <person name="Wu W.L."/>
            <person name="Chen Y.Y."/>
            <person name="Lin Y.F."/>
            <person name="Hsu J.L."/>
            <person name="Li C.Y."/>
            <person name="Wang Z.W."/>
            <person name="Zhao X."/>
            <person name="Zhong W.Y."/>
            <person name="Ma X.K."/>
            <person name="Ma L."/>
            <person name="Huang J."/>
            <person name="Chen G.Z."/>
            <person name="Huang M.Z."/>
            <person name="Huang L."/>
            <person name="Peng D.H."/>
            <person name="Luo Y.B."/>
            <person name="Zou S.Q."/>
            <person name="Chen S.P."/>
            <person name="Lan S."/>
            <person name="Tsai W.C."/>
            <person name="Van de Peer Y."/>
            <person name="Liu Z.J."/>
        </authorList>
    </citation>
    <scope>NUCLEOTIDE SEQUENCE [LARGE SCALE GENOMIC DNA]</scope>
    <source>
        <strain evidence="1">Lor288</strain>
    </source>
</reference>
<accession>A0ABR2MJ28</accession>
<evidence type="ECO:0000313" key="1">
    <source>
        <dbReference type="EMBL" id="KAK8964168.1"/>
    </source>
</evidence>
<sequence>MPNRAFPIFKSKEMDLVCTSCACDVANEKGIAISCISSGSGRMHYCIKWLPCKVSDIDFPLMVIKAIVSNGQVKPIDPEIRTFSLSSALRIFKFVIQKVKAETERPTVSRDVVQLCLSAILRFIKEICQDLSSRYNKNYSHDLLRITFQFVVIAREELGVLLLASPLYHVPLDLIYIKGGKSSKISSSPVVQTIVKSSVGYMDMVSPMIYTVFFLHLAVLVQSTLHLSEVEYMPLSTLSIV</sequence>
<dbReference type="Proteomes" id="UP001412067">
    <property type="component" value="Unassembled WGS sequence"/>
</dbReference>
<dbReference type="EMBL" id="JBBWWR010000007">
    <property type="protein sequence ID" value="KAK8964168.1"/>
    <property type="molecule type" value="Genomic_DNA"/>
</dbReference>
<keyword evidence="2" id="KW-1185">Reference proteome</keyword>
<dbReference type="PANTHER" id="PTHR22928:SF3">
    <property type="entry name" value="TELOMERE-ASSOCIATED PROTEIN RIF1"/>
    <property type="match status" value="1"/>
</dbReference>